<feature type="compositionally biased region" description="Low complexity" evidence="1">
    <location>
        <begin position="48"/>
        <end position="59"/>
    </location>
</feature>
<feature type="compositionally biased region" description="Basic and acidic residues" evidence="1">
    <location>
        <begin position="188"/>
        <end position="197"/>
    </location>
</feature>
<dbReference type="STRING" id="933084.A0A067QGC8"/>
<evidence type="ECO:0000313" key="2">
    <source>
        <dbReference type="EMBL" id="KDQ62567.1"/>
    </source>
</evidence>
<proteinExistence type="predicted"/>
<organism evidence="2 3">
    <name type="scientific">Jaapia argillacea MUCL 33604</name>
    <dbReference type="NCBI Taxonomy" id="933084"/>
    <lineage>
        <taxon>Eukaryota</taxon>
        <taxon>Fungi</taxon>
        <taxon>Dikarya</taxon>
        <taxon>Basidiomycota</taxon>
        <taxon>Agaricomycotina</taxon>
        <taxon>Agaricomycetes</taxon>
        <taxon>Agaricomycetidae</taxon>
        <taxon>Jaapiales</taxon>
        <taxon>Jaapiaceae</taxon>
        <taxon>Jaapia</taxon>
    </lineage>
</organism>
<dbReference type="OrthoDB" id="2368680at2759"/>
<feature type="region of interest" description="Disordered" evidence="1">
    <location>
        <begin position="104"/>
        <end position="214"/>
    </location>
</feature>
<dbReference type="Proteomes" id="UP000027265">
    <property type="component" value="Unassembled WGS sequence"/>
</dbReference>
<dbReference type="AlphaFoldDB" id="A0A067QGC8"/>
<dbReference type="EMBL" id="KL197711">
    <property type="protein sequence ID" value="KDQ62567.1"/>
    <property type="molecule type" value="Genomic_DNA"/>
</dbReference>
<feature type="compositionally biased region" description="Polar residues" evidence="1">
    <location>
        <begin position="276"/>
        <end position="287"/>
    </location>
</feature>
<feature type="compositionally biased region" description="Polar residues" evidence="1">
    <location>
        <begin position="233"/>
        <end position="249"/>
    </location>
</feature>
<feature type="region of interest" description="Disordered" evidence="1">
    <location>
        <begin position="310"/>
        <end position="336"/>
    </location>
</feature>
<feature type="compositionally biased region" description="Polar residues" evidence="1">
    <location>
        <begin position="124"/>
        <end position="134"/>
    </location>
</feature>
<evidence type="ECO:0000256" key="1">
    <source>
        <dbReference type="SAM" id="MobiDB-lite"/>
    </source>
</evidence>
<feature type="compositionally biased region" description="Low complexity" evidence="1">
    <location>
        <begin position="147"/>
        <end position="166"/>
    </location>
</feature>
<feature type="region of interest" description="Disordered" evidence="1">
    <location>
        <begin position="229"/>
        <end position="293"/>
    </location>
</feature>
<dbReference type="InParanoid" id="A0A067QGC8"/>
<sequence length="945" mass="100829">MSTTEGLSKFTVPQLKALCKERRITGYSKLAKGALIQKLTDAQNVRLGTSSSGATLSSGIARSLPPTTATVQQSLPSSAESGVGRGLPGLSAVAPGLEVDARSDFLVGEPSNPTPPLERVPSADPSTSITSEARSTTPLVLTPPLPTSTASNTVDPPSNSNSSAPSQVRESSLPGERLLIGTPQVARTTEKRAKRPSEAVGGDPDAPVKKSKIQSILKGDTVTVGQPAAVNAAPSSLPANNSLSVTSATPAPKRRKKKPAEAKAPSNLAVPPDAPSDSSVTPQNFDNASSSSASEASSILLSAKRSLATSSNITDVEPPPKKRKQLIMPKDQDAGPSAIANTPLTMTSTHVHHVQSVFKVPALPKSSAGSAALTPIGRTSLSTSVSIIPNTRITSENTPPNAEPLAAQGSMSVPIPLEFTLPTLGITPTPTNKPSTAKRFKPLVVANRPLIPTNQSATSTHTALLHSPSRASIPAPLTSPGLTNHDSNSLRFPLPLPLPTLKPITFPPKLSERKRVGRWAVILSGLGDEERRVCVRVCKMFRYAVYLSAHTILTHQFRGPRLSSLTTRYPPNMTNMWPFLLQCRDEMRTSKNVWQQSWLGNAFGVIARGSHDGIDSRGIKDGPIADGLWMIGGKELDIAVRFAITRLWFAISIGSPPPTSLPAPSTLTTSRPNASRGWLQDKITSATEVVPNEIWTICTSSCDTGKEETVYVVGATCEVIGSASPTHQSPQPSPSAAPLRADWASYIASRIDSPPLVPQSLVEPKWTNPLMDKVKWANHEEFDRGISRLWLSRMADIGDAGTAMKEVAERYVLASVVGNSLSGKWMSSTEMEQGFSGKPEAAVISGRSTNFKQQVNLYLPFHHHVESVHFQRSRTAGVSNPISNIPVPLHPSLAVIQTPNREYYLLRDNGMQVGCEEDGVAEVWRNVLGCDFWGVQATIGHIRDT</sequence>
<feature type="compositionally biased region" description="Polar residues" evidence="1">
    <location>
        <begin position="65"/>
        <end position="80"/>
    </location>
</feature>
<feature type="region of interest" description="Disordered" evidence="1">
    <location>
        <begin position="48"/>
        <end position="92"/>
    </location>
</feature>
<dbReference type="HOGENOM" id="CLU_013662_0_0_1"/>
<gene>
    <name evidence="2" type="ORF">JAAARDRAFT_189868</name>
</gene>
<evidence type="ECO:0000313" key="3">
    <source>
        <dbReference type="Proteomes" id="UP000027265"/>
    </source>
</evidence>
<protein>
    <recommendedName>
        <fullName evidence="4">Rho termination factor N-terminal domain-containing protein</fullName>
    </recommendedName>
</protein>
<evidence type="ECO:0008006" key="4">
    <source>
        <dbReference type="Google" id="ProtNLM"/>
    </source>
</evidence>
<accession>A0A067QGC8</accession>
<keyword evidence="3" id="KW-1185">Reference proteome</keyword>
<name>A0A067QGC8_9AGAM</name>
<reference evidence="3" key="1">
    <citation type="journal article" date="2014" name="Proc. Natl. Acad. Sci. U.S.A.">
        <title>Extensive sampling of basidiomycete genomes demonstrates inadequacy of the white-rot/brown-rot paradigm for wood decay fungi.</title>
        <authorList>
            <person name="Riley R."/>
            <person name="Salamov A.A."/>
            <person name="Brown D.W."/>
            <person name="Nagy L.G."/>
            <person name="Floudas D."/>
            <person name="Held B.W."/>
            <person name="Levasseur A."/>
            <person name="Lombard V."/>
            <person name="Morin E."/>
            <person name="Otillar R."/>
            <person name="Lindquist E.A."/>
            <person name="Sun H."/>
            <person name="LaButti K.M."/>
            <person name="Schmutz J."/>
            <person name="Jabbour D."/>
            <person name="Luo H."/>
            <person name="Baker S.E."/>
            <person name="Pisabarro A.G."/>
            <person name="Walton J.D."/>
            <person name="Blanchette R.A."/>
            <person name="Henrissat B."/>
            <person name="Martin F."/>
            <person name="Cullen D."/>
            <person name="Hibbett D.S."/>
            <person name="Grigoriev I.V."/>
        </authorList>
    </citation>
    <scope>NUCLEOTIDE SEQUENCE [LARGE SCALE GENOMIC DNA]</scope>
    <source>
        <strain evidence="3">MUCL 33604</strain>
    </source>
</reference>